<proteinExistence type="inferred from homology"/>
<reference evidence="10 11" key="1">
    <citation type="submission" date="2018-08" db="EMBL/GenBank/DDBJ databases">
        <title>Meiothermus cateniformans JCM 15151 genome sequencing project.</title>
        <authorList>
            <person name="Da Costa M.S."/>
            <person name="Albuquerque L."/>
            <person name="Raposo P."/>
            <person name="Froufe H.J.C."/>
            <person name="Barroso C.S."/>
            <person name="Egas C."/>
        </authorList>
    </citation>
    <scope>NUCLEOTIDE SEQUENCE [LARGE SCALE GENOMIC DNA]</scope>
    <source>
        <strain evidence="10 11">JCM 15151</strain>
    </source>
</reference>
<dbReference type="HAMAP" id="MF_02040">
    <property type="entry name" value="Mrp_NBP35"/>
    <property type="match status" value="1"/>
</dbReference>
<dbReference type="SUPFAM" id="SSF117916">
    <property type="entry name" value="Fe-S cluster assembly (FSCA) domain-like"/>
    <property type="match status" value="1"/>
</dbReference>
<dbReference type="Gene3D" id="3.30.300.130">
    <property type="entry name" value="Fe-S cluster assembly (FSCA)"/>
    <property type="match status" value="1"/>
</dbReference>
<feature type="binding site" evidence="8">
    <location>
        <begin position="102"/>
        <end position="109"/>
    </location>
    <ligand>
        <name>ATP</name>
        <dbReference type="ChEBI" id="CHEBI:30616"/>
    </ligand>
</feature>
<dbReference type="OrthoDB" id="9809679at2"/>
<evidence type="ECO:0000256" key="6">
    <source>
        <dbReference type="ARBA" id="ARBA00023004"/>
    </source>
</evidence>
<evidence type="ECO:0000259" key="9">
    <source>
        <dbReference type="Pfam" id="PF01883"/>
    </source>
</evidence>
<dbReference type="Pfam" id="PF01883">
    <property type="entry name" value="FeS_assembly_P"/>
    <property type="match status" value="1"/>
</dbReference>
<evidence type="ECO:0000256" key="3">
    <source>
        <dbReference type="ARBA" id="ARBA00022723"/>
    </source>
</evidence>
<comment type="subunit">
    <text evidence="8">Homodimer.</text>
</comment>
<evidence type="ECO:0000313" key="10">
    <source>
        <dbReference type="EMBL" id="RIH79626.1"/>
    </source>
</evidence>
<gene>
    <name evidence="10" type="primary">apbC</name>
    <name evidence="10" type="ORF">Mcate_00265</name>
</gene>
<dbReference type="InterPro" id="IPR002744">
    <property type="entry name" value="MIP18-like"/>
</dbReference>
<dbReference type="RefSeq" id="WP_027886374.1">
    <property type="nucleotide sequence ID" value="NZ_JBHSXZ010000035.1"/>
</dbReference>
<dbReference type="AlphaFoldDB" id="A0A399E6X2"/>
<evidence type="ECO:0000256" key="2">
    <source>
        <dbReference type="ARBA" id="ARBA00008205"/>
    </source>
</evidence>
<dbReference type="InterPro" id="IPR033756">
    <property type="entry name" value="YlxH/NBP35"/>
</dbReference>
<keyword evidence="5 8" id="KW-0067">ATP-binding</keyword>
<dbReference type="GO" id="GO:0140663">
    <property type="term" value="F:ATP-dependent FeS chaperone activity"/>
    <property type="evidence" value="ECO:0007669"/>
    <property type="project" value="InterPro"/>
</dbReference>
<dbReference type="GO" id="GO:0016887">
    <property type="term" value="F:ATP hydrolysis activity"/>
    <property type="evidence" value="ECO:0007669"/>
    <property type="project" value="UniProtKB-UniRule"/>
</dbReference>
<sequence length="349" mass="37228">MSALSEAQVLEALKTVHDPELHKDLVSLGMVEQIAVQGSKTAIKINLTTPACPLKEKIEGDIRQALSKIGATEVEVHFSAQVRGPQNLPLPGIKHIVAVGSGKGGVGKSTVAANLAVALAQEGARVGLLDADIYGPSQAQMFGTQGEKLRVDEQKRMVPLKRYGVKLISIANIVPPGQAMVWRGPILHGTLKQFLQEVAWGDLDYLIVDLPPGTGDVQLSLAQLTRLSGGLIVTTPQDVARIDAERALDMFKRVQVSILGIIENMSFFEQNGQKTYIFGQGGGRKMAEAYNTAFLGEIPIALSVREGGDNGVPVVIGAPDSPEALAFRQVARNLAGQLSVQSYMLLPMA</sequence>
<dbReference type="PANTHER" id="PTHR42961:SF2">
    <property type="entry name" value="IRON-SULFUR PROTEIN NUBPL"/>
    <property type="match status" value="1"/>
</dbReference>
<dbReference type="GO" id="GO:0016226">
    <property type="term" value="P:iron-sulfur cluster assembly"/>
    <property type="evidence" value="ECO:0007669"/>
    <property type="project" value="InterPro"/>
</dbReference>
<dbReference type="CDD" id="cd02037">
    <property type="entry name" value="Mrp_NBP35"/>
    <property type="match status" value="1"/>
</dbReference>
<dbReference type="GO" id="GO:0051539">
    <property type="term" value="F:4 iron, 4 sulfur cluster binding"/>
    <property type="evidence" value="ECO:0007669"/>
    <property type="project" value="TreeGrafter"/>
</dbReference>
<protein>
    <recommendedName>
        <fullName evidence="8">Iron-sulfur cluster carrier protein</fullName>
    </recommendedName>
</protein>
<dbReference type="InterPro" id="IPR019591">
    <property type="entry name" value="Mrp/NBP35_ATP-bd"/>
</dbReference>
<evidence type="ECO:0000256" key="1">
    <source>
        <dbReference type="ARBA" id="ARBA00007352"/>
    </source>
</evidence>
<comment type="similarity">
    <text evidence="8">Belongs to the Mrp/NBP35 ATP-binding proteins family.</text>
</comment>
<keyword evidence="7 8" id="KW-0411">Iron-sulfur</keyword>
<comment type="similarity">
    <text evidence="1">In the N-terminal section; belongs to the MIP18 family.</text>
</comment>
<dbReference type="InterPro" id="IPR027417">
    <property type="entry name" value="P-loop_NTPase"/>
</dbReference>
<evidence type="ECO:0000256" key="7">
    <source>
        <dbReference type="ARBA" id="ARBA00023014"/>
    </source>
</evidence>
<comment type="similarity">
    <text evidence="2">In the C-terminal section; belongs to the Mrp/NBP35 ATP-binding proteins family.</text>
</comment>
<dbReference type="Pfam" id="PF10609">
    <property type="entry name" value="ParA"/>
    <property type="match status" value="1"/>
</dbReference>
<dbReference type="EMBL" id="QWKX01000004">
    <property type="protein sequence ID" value="RIH79626.1"/>
    <property type="molecule type" value="Genomic_DNA"/>
</dbReference>
<organism evidence="10 11">
    <name type="scientific">Meiothermus taiwanensis</name>
    <dbReference type="NCBI Taxonomy" id="172827"/>
    <lineage>
        <taxon>Bacteria</taxon>
        <taxon>Thermotogati</taxon>
        <taxon>Deinococcota</taxon>
        <taxon>Deinococci</taxon>
        <taxon>Thermales</taxon>
        <taxon>Thermaceae</taxon>
        <taxon>Meiothermus</taxon>
    </lineage>
</organism>
<dbReference type="GO" id="GO:0005524">
    <property type="term" value="F:ATP binding"/>
    <property type="evidence" value="ECO:0007669"/>
    <property type="project" value="UniProtKB-UniRule"/>
</dbReference>
<dbReference type="FunFam" id="3.40.50.300:FF:001119">
    <property type="entry name" value="Iron-sulfur cluster carrier protein"/>
    <property type="match status" value="1"/>
</dbReference>
<feature type="domain" description="MIP18 family-like" evidence="9">
    <location>
        <begin position="6"/>
        <end position="76"/>
    </location>
</feature>
<dbReference type="PANTHER" id="PTHR42961">
    <property type="entry name" value="IRON-SULFUR PROTEIN NUBPL"/>
    <property type="match status" value="1"/>
</dbReference>
<comment type="function">
    <text evidence="8">Binds and transfers iron-sulfur (Fe-S) clusters to target apoproteins. Can hydrolyze ATP.</text>
</comment>
<dbReference type="SUPFAM" id="SSF52540">
    <property type="entry name" value="P-loop containing nucleoside triphosphate hydrolases"/>
    <property type="match status" value="1"/>
</dbReference>
<dbReference type="Gene3D" id="3.40.50.300">
    <property type="entry name" value="P-loop containing nucleotide triphosphate hydrolases"/>
    <property type="match status" value="1"/>
</dbReference>
<evidence type="ECO:0000256" key="5">
    <source>
        <dbReference type="ARBA" id="ARBA00022840"/>
    </source>
</evidence>
<accession>A0A399E6X2</accession>
<name>A0A399E6X2_9DEIN</name>
<dbReference type="GO" id="GO:0046872">
    <property type="term" value="F:metal ion binding"/>
    <property type="evidence" value="ECO:0007669"/>
    <property type="project" value="UniProtKB-KW"/>
</dbReference>
<keyword evidence="6 8" id="KW-0408">Iron</keyword>
<evidence type="ECO:0000256" key="4">
    <source>
        <dbReference type="ARBA" id="ARBA00022741"/>
    </source>
</evidence>
<evidence type="ECO:0000256" key="8">
    <source>
        <dbReference type="HAMAP-Rule" id="MF_02040"/>
    </source>
</evidence>
<dbReference type="InterPro" id="IPR044304">
    <property type="entry name" value="NUBPL-like"/>
</dbReference>
<keyword evidence="4 8" id="KW-0547">Nucleotide-binding</keyword>
<evidence type="ECO:0000313" key="11">
    <source>
        <dbReference type="Proteomes" id="UP000266089"/>
    </source>
</evidence>
<dbReference type="Proteomes" id="UP000266089">
    <property type="component" value="Unassembled WGS sequence"/>
</dbReference>
<comment type="caution">
    <text evidence="10">The sequence shown here is derived from an EMBL/GenBank/DDBJ whole genome shotgun (WGS) entry which is preliminary data.</text>
</comment>
<keyword evidence="3 8" id="KW-0479">Metal-binding</keyword>
<keyword evidence="8" id="KW-0378">Hydrolase</keyword>
<dbReference type="InterPro" id="IPR034904">
    <property type="entry name" value="FSCA_dom_sf"/>
</dbReference>
<dbReference type="PROSITE" id="PS01215">
    <property type="entry name" value="MRP"/>
    <property type="match status" value="1"/>
</dbReference>
<dbReference type="InterPro" id="IPR000808">
    <property type="entry name" value="Mrp-like_CS"/>
</dbReference>